<organism evidence="2">
    <name type="scientific">marine sediment metagenome</name>
    <dbReference type="NCBI Taxonomy" id="412755"/>
    <lineage>
        <taxon>unclassified sequences</taxon>
        <taxon>metagenomes</taxon>
        <taxon>ecological metagenomes</taxon>
    </lineage>
</organism>
<dbReference type="InterPro" id="IPR038071">
    <property type="entry name" value="UROD/MetE-like_sf"/>
</dbReference>
<protein>
    <recommendedName>
        <fullName evidence="1">Uroporphyrinogen decarboxylase (URO-D) domain-containing protein</fullName>
    </recommendedName>
</protein>
<evidence type="ECO:0000313" key="2">
    <source>
        <dbReference type="EMBL" id="KKN57354.1"/>
    </source>
</evidence>
<feature type="domain" description="Uroporphyrinogen decarboxylase (URO-D)" evidence="1">
    <location>
        <begin position="122"/>
        <end position="368"/>
    </location>
</feature>
<dbReference type="EMBL" id="LAZR01000807">
    <property type="protein sequence ID" value="KKN57354.1"/>
    <property type="molecule type" value="Genomic_DNA"/>
</dbReference>
<dbReference type="GO" id="GO:0006779">
    <property type="term" value="P:porphyrin-containing compound biosynthetic process"/>
    <property type="evidence" value="ECO:0007669"/>
    <property type="project" value="InterPro"/>
</dbReference>
<accession>A0A0F9RRQ6</accession>
<dbReference type="Gene3D" id="3.20.20.210">
    <property type="match status" value="1"/>
</dbReference>
<dbReference type="GO" id="GO:0004853">
    <property type="term" value="F:uroporphyrinogen decarboxylase activity"/>
    <property type="evidence" value="ECO:0007669"/>
    <property type="project" value="InterPro"/>
</dbReference>
<gene>
    <name evidence="2" type="ORF">LCGC14_0562960</name>
</gene>
<evidence type="ECO:0000259" key="1">
    <source>
        <dbReference type="Pfam" id="PF01208"/>
    </source>
</evidence>
<dbReference type="InterPro" id="IPR000257">
    <property type="entry name" value="Uroporphyrinogen_deCOase"/>
</dbReference>
<comment type="caution">
    <text evidence="2">The sequence shown here is derived from an EMBL/GenBank/DDBJ whole genome shotgun (WGS) entry which is preliminary data.</text>
</comment>
<dbReference type="Pfam" id="PF01208">
    <property type="entry name" value="URO-D"/>
    <property type="match status" value="1"/>
</dbReference>
<sequence length="383" mass="44587">MTLDSNVQPPRKEVSCRYYRTFTYQDTDRVADIEFGYWPQTVRRWLAEGMDYDVPDDQINGMFGEWMDDHFGFDQLHSHCIYARTHMNPAFEHEVIEQKEHSVIIRNANGVLAEQFNASQDESSIPHFMDFPVKTPDDWAEMKARHRVDDPARTRPGEEIDAIRTAVAENRMIYMPLMGPYAKLRDMMGFMNLSCAFYEYPDMIRDMIDTWTQLQLNEFDQLPDDIPIDQIMWWEDMAGRNGPFVGPDMFREFLQPCYHAVMTEAKKRGCAIGLVDCDGDPHDIVANWMQEGVNIMFPLEVAAGVDMGDWRKEFGMELRIRGGVDKRALTLGRDAIDAELERLKPFMDQGGFIPHLDHLVPPDISYDNYCYYRQQKCKLIGKT</sequence>
<proteinExistence type="predicted"/>
<dbReference type="SUPFAM" id="SSF51726">
    <property type="entry name" value="UROD/MetE-like"/>
    <property type="match status" value="1"/>
</dbReference>
<name>A0A0F9RRQ6_9ZZZZ</name>
<dbReference type="AlphaFoldDB" id="A0A0F9RRQ6"/>
<reference evidence="2" key="1">
    <citation type="journal article" date="2015" name="Nature">
        <title>Complex archaea that bridge the gap between prokaryotes and eukaryotes.</title>
        <authorList>
            <person name="Spang A."/>
            <person name="Saw J.H."/>
            <person name="Jorgensen S.L."/>
            <person name="Zaremba-Niedzwiedzka K."/>
            <person name="Martijn J."/>
            <person name="Lind A.E."/>
            <person name="van Eijk R."/>
            <person name="Schleper C."/>
            <person name="Guy L."/>
            <person name="Ettema T.J."/>
        </authorList>
    </citation>
    <scope>NUCLEOTIDE SEQUENCE</scope>
</reference>